<comment type="caution">
    <text evidence="1">The sequence shown here is derived from an EMBL/GenBank/DDBJ whole genome shotgun (WGS) entry which is preliminary data.</text>
</comment>
<sequence length="99" mass="11283">MVLSTRNDSLSEQRHNKGLLVNRMQKLLPPFGIAYLITLYRERDSAFFACSPADVISYGLGTEDPKGDYKDKEQKKERLHYCLLVALCSANPLQESYVL</sequence>
<evidence type="ECO:0000313" key="2">
    <source>
        <dbReference type="Proteomes" id="UP000612362"/>
    </source>
</evidence>
<accession>A0A8J3MXS9</accession>
<organism evidence="1 2">
    <name type="scientific">Ktedonospora formicarum</name>
    <dbReference type="NCBI Taxonomy" id="2778364"/>
    <lineage>
        <taxon>Bacteria</taxon>
        <taxon>Bacillati</taxon>
        <taxon>Chloroflexota</taxon>
        <taxon>Ktedonobacteria</taxon>
        <taxon>Ktedonobacterales</taxon>
        <taxon>Ktedonobacteraceae</taxon>
        <taxon>Ktedonospora</taxon>
    </lineage>
</organism>
<dbReference type="Proteomes" id="UP000612362">
    <property type="component" value="Unassembled WGS sequence"/>
</dbReference>
<evidence type="ECO:0000313" key="1">
    <source>
        <dbReference type="EMBL" id="GHO48920.1"/>
    </source>
</evidence>
<dbReference type="EMBL" id="BNJF01000004">
    <property type="protein sequence ID" value="GHO48920.1"/>
    <property type="molecule type" value="Genomic_DNA"/>
</dbReference>
<protein>
    <submittedName>
        <fullName evidence="1">Uncharacterized protein</fullName>
    </submittedName>
</protein>
<dbReference type="AlphaFoldDB" id="A0A8J3MXS9"/>
<name>A0A8J3MXS9_9CHLR</name>
<keyword evidence="2" id="KW-1185">Reference proteome</keyword>
<gene>
    <name evidence="1" type="ORF">KSX_70830</name>
</gene>
<proteinExistence type="predicted"/>
<reference evidence="1" key="1">
    <citation type="submission" date="2020-10" db="EMBL/GenBank/DDBJ databases">
        <title>Taxonomic study of unclassified bacteria belonging to the class Ktedonobacteria.</title>
        <authorList>
            <person name="Yabe S."/>
            <person name="Wang C.M."/>
            <person name="Zheng Y."/>
            <person name="Sakai Y."/>
            <person name="Cavaletti L."/>
            <person name="Monciardini P."/>
            <person name="Donadio S."/>
        </authorList>
    </citation>
    <scope>NUCLEOTIDE SEQUENCE</scope>
    <source>
        <strain evidence="1">SOSP1-1</strain>
    </source>
</reference>